<feature type="transmembrane region" description="Helical" evidence="7">
    <location>
        <begin position="35"/>
        <end position="65"/>
    </location>
</feature>
<dbReference type="InterPro" id="IPR032816">
    <property type="entry name" value="VTT_dom"/>
</dbReference>
<comment type="similarity">
    <text evidence="2 7">Belongs to the DedA family.</text>
</comment>
<reference evidence="9 10" key="1">
    <citation type="journal article" date="2016" name="Nat. Commun.">
        <title>Thousands of microbial genomes shed light on interconnected biogeochemical processes in an aquifer system.</title>
        <authorList>
            <person name="Anantharaman K."/>
            <person name="Brown C.T."/>
            <person name="Hug L.A."/>
            <person name="Sharon I."/>
            <person name="Castelle C.J."/>
            <person name="Probst A.J."/>
            <person name="Thomas B.C."/>
            <person name="Singh A."/>
            <person name="Wilkins M.J."/>
            <person name="Karaoz U."/>
            <person name="Brodie E.L."/>
            <person name="Williams K.H."/>
            <person name="Hubbard S.S."/>
            <person name="Banfield J.F."/>
        </authorList>
    </citation>
    <scope>NUCLEOTIDE SEQUENCE [LARGE SCALE GENOMIC DNA]</scope>
</reference>
<evidence type="ECO:0000313" key="10">
    <source>
        <dbReference type="Proteomes" id="UP000179448"/>
    </source>
</evidence>
<dbReference type="GO" id="GO:0005886">
    <property type="term" value="C:plasma membrane"/>
    <property type="evidence" value="ECO:0007669"/>
    <property type="project" value="UniProtKB-SubCell"/>
</dbReference>
<evidence type="ECO:0000313" key="9">
    <source>
        <dbReference type="EMBL" id="OGI83877.1"/>
    </source>
</evidence>
<comment type="caution">
    <text evidence="9">The sequence shown here is derived from an EMBL/GenBank/DDBJ whole genome shotgun (WGS) entry which is preliminary data.</text>
</comment>
<evidence type="ECO:0000256" key="2">
    <source>
        <dbReference type="ARBA" id="ARBA00010792"/>
    </source>
</evidence>
<proteinExistence type="inferred from homology"/>
<evidence type="ECO:0000256" key="1">
    <source>
        <dbReference type="ARBA" id="ARBA00004651"/>
    </source>
</evidence>
<keyword evidence="3 7" id="KW-1003">Cell membrane</keyword>
<feature type="transmembrane region" description="Helical" evidence="7">
    <location>
        <begin position="163"/>
        <end position="191"/>
    </location>
</feature>
<accession>A0A1F6WPT9</accession>
<dbReference type="Pfam" id="PF09335">
    <property type="entry name" value="VTT_dom"/>
    <property type="match status" value="1"/>
</dbReference>
<dbReference type="AlphaFoldDB" id="A0A1F6WPT9"/>
<dbReference type="PANTHER" id="PTHR30353:SF15">
    <property type="entry name" value="INNER MEMBRANE PROTEIN YABI"/>
    <property type="match status" value="1"/>
</dbReference>
<dbReference type="InterPro" id="IPR032818">
    <property type="entry name" value="DedA-like"/>
</dbReference>
<feature type="transmembrane region" description="Helical" evidence="7">
    <location>
        <begin position="6"/>
        <end position="28"/>
    </location>
</feature>
<keyword evidence="6 7" id="KW-0472">Membrane</keyword>
<keyword evidence="5 7" id="KW-1133">Transmembrane helix</keyword>
<dbReference type="EMBL" id="MFUQ01000009">
    <property type="protein sequence ID" value="OGI83877.1"/>
    <property type="molecule type" value="Genomic_DNA"/>
</dbReference>
<feature type="transmembrane region" description="Helical" evidence="7">
    <location>
        <begin position="135"/>
        <end position="157"/>
    </location>
</feature>
<evidence type="ECO:0000259" key="8">
    <source>
        <dbReference type="Pfam" id="PF09335"/>
    </source>
</evidence>
<dbReference type="STRING" id="1801766.A2997_00445"/>
<evidence type="ECO:0000256" key="5">
    <source>
        <dbReference type="ARBA" id="ARBA00022989"/>
    </source>
</evidence>
<protein>
    <recommendedName>
        <fullName evidence="8">VTT domain-containing protein</fullName>
    </recommendedName>
</protein>
<evidence type="ECO:0000256" key="3">
    <source>
        <dbReference type="ARBA" id="ARBA00022475"/>
    </source>
</evidence>
<comment type="subcellular location">
    <subcellularLocation>
        <location evidence="1 7">Cell membrane</location>
        <topology evidence="1 7">Multi-pass membrane protein</topology>
    </subcellularLocation>
</comment>
<evidence type="ECO:0000256" key="4">
    <source>
        <dbReference type="ARBA" id="ARBA00022692"/>
    </source>
</evidence>
<sequence>MESLQIFQNITAVSILGLIGFAMLGNLFPGIPEEIAILAIGVAVGSHIIPGHIAFLATLVGLFIIDNILYYLSFRGTRVVMFLQKKVFGKNLDIRSEFIKTHIMKIIFFSRFIVHVRPLGPFLAGVNRVPWKKFVILNTLALSIYIGIMFLIGIYFHSRIERIIYGVGFLKNIILIVLILIILIVVGRFTYKLFMRRLRKGNEIPILSRIGFSKNTNKKSF</sequence>
<name>A0A1F6WPT9_9BACT</name>
<evidence type="ECO:0000256" key="6">
    <source>
        <dbReference type="ARBA" id="ARBA00023136"/>
    </source>
</evidence>
<evidence type="ECO:0000256" key="7">
    <source>
        <dbReference type="RuleBase" id="RU367016"/>
    </source>
</evidence>
<keyword evidence="4 7" id="KW-0812">Transmembrane</keyword>
<dbReference type="Proteomes" id="UP000179448">
    <property type="component" value="Unassembled WGS sequence"/>
</dbReference>
<gene>
    <name evidence="9" type="ORF">A2997_00445</name>
</gene>
<feature type="domain" description="VTT" evidence="8">
    <location>
        <begin position="31"/>
        <end position="153"/>
    </location>
</feature>
<dbReference type="PANTHER" id="PTHR30353">
    <property type="entry name" value="INNER MEMBRANE PROTEIN DEDA-RELATED"/>
    <property type="match status" value="1"/>
</dbReference>
<organism evidence="9 10">
    <name type="scientific">Candidatus Nomurabacteria bacterium RIFCSPLOWO2_01_FULL_36_10b</name>
    <dbReference type="NCBI Taxonomy" id="1801766"/>
    <lineage>
        <taxon>Bacteria</taxon>
        <taxon>Candidatus Nomuraibacteriota</taxon>
    </lineage>
</organism>